<dbReference type="GO" id="GO:0006310">
    <property type="term" value="P:DNA recombination"/>
    <property type="evidence" value="ECO:0007669"/>
    <property type="project" value="UniProtKB-KW"/>
</dbReference>
<feature type="domain" description="Tyr recombinase" evidence="5">
    <location>
        <begin position="136"/>
        <end position="341"/>
    </location>
</feature>
<reference evidence="7 8" key="1">
    <citation type="journal article" date="2017" name="Antonie Van Leeuwenhoek">
        <title>Phylogenomic resolution of the bacterial genus Pantoea and its relationship with Erwinia and Tatumella.</title>
        <authorList>
            <person name="Palmer M."/>
            <person name="Steenkamp E.T."/>
            <person name="Coetzee M.P."/>
            <person name="Chan W.Y."/>
            <person name="van Zyl E."/>
            <person name="De Maayer P."/>
            <person name="Coutinho T.A."/>
            <person name="Blom J."/>
            <person name="Smits T.H."/>
            <person name="Duffy B."/>
            <person name="Venter S.N."/>
        </authorList>
    </citation>
    <scope>NUCLEOTIDE SEQUENCE [LARGE SCALE GENOMIC DNA]</scope>
    <source>
        <strain evidence="7 8">LMG 24534</strain>
    </source>
</reference>
<keyword evidence="8" id="KW-1185">Reference proteome</keyword>
<dbReference type="Proteomes" id="UP000193933">
    <property type="component" value="Unassembled WGS sequence"/>
</dbReference>
<sequence length="346" mass="39119">MKHLAQIKTGALPAELTQLTQLTPEDIANNLRRFIADKAAYSENTFRDLLSVIRRWAFWCNERDVGYLPIDPDLAREYFLNMAESGLASSTIDKHYAMMNMLCRESGLPELRRSVDLKRSLKRIRREAVLQGERTGQAVPFRLPDLQLLSHLMGRSERLTDQRNLAFLFVAYNTLCRMSELSRIRVRDLDISDSGHVIINLSHTKTMVTAAGVIKHLSRAAAGHLVHWLELSGLIHHPDAMVFGPVRHNNTAGVSEKPMSAPATEKIFKDAWDLLGKEPVQDNKGRYAKWSGHSARVGAAMDMAERDATITQIMQEGTWQDPKTVMRYLRRSESQKGKMSGILDGE</sequence>
<feature type="domain" description="Core-binding (CB)" evidence="6">
    <location>
        <begin position="22"/>
        <end position="107"/>
    </location>
</feature>
<dbReference type="InterPro" id="IPR011010">
    <property type="entry name" value="DNA_brk_join_enz"/>
</dbReference>
<evidence type="ECO:0000313" key="7">
    <source>
        <dbReference type="EMBL" id="ORM52620.1"/>
    </source>
</evidence>
<dbReference type="AlphaFoldDB" id="A0A1X1BVM7"/>
<dbReference type="SUPFAM" id="SSF47823">
    <property type="entry name" value="lambda integrase-like, N-terminal domain"/>
    <property type="match status" value="1"/>
</dbReference>
<keyword evidence="1" id="KW-0229">DNA integration</keyword>
<proteinExistence type="predicted"/>
<dbReference type="GO" id="GO:0015074">
    <property type="term" value="P:DNA integration"/>
    <property type="evidence" value="ECO:0007669"/>
    <property type="project" value="UniProtKB-KW"/>
</dbReference>
<dbReference type="InterPro" id="IPR002104">
    <property type="entry name" value="Integrase_catalytic"/>
</dbReference>
<comment type="caution">
    <text evidence="7">The sequence shown here is derived from an EMBL/GenBank/DDBJ whole genome shotgun (WGS) entry which is preliminary data.</text>
</comment>
<keyword evidence="2 4" id="KW-0238">DNA-binding</keyword>
<dbReference type="GO" id="GO:0003677">
    <property type="term" value="F:DNA binding"/>
    <property type="evidence" value="ECO:0007669"/>
    <property type="project" value="UniProtKB-UniRule"/>
</dbReference>
<accession>A0A1X1BVM7</accession>
<evidence type="ECO:0000256" key="4">
    <source>
        <dbReference type="PROSITE-ProRule" id="PRU01248"/>
    </source>
</evidence>
<dbReference type="Gene3D" id="1.10.150.130">
    <property type="match status" value="1"/>
</dbReference>
<dbReference type="InterPro" id="IPR044068">
    <property type="entry name" value="CB"/>
</dbReference>
<dbReference type="PANTHER" id="PTHR34605:SF4">
    <property type="entry name" value="DNA ADENINE METHYLTRANSFERASE"/>
    <property type="match status" value="1"/>
</dbReference>
<organism evidence="7 8">
    <name type="scientific">Pantoea conspicua</name>
    <dbReference type="NCBI Taxonomy" id="472705"/>
    <lineage>
        <taxon>Bacteria</taxon>
        <taxon>Pseudomonadati</taxon>
        <taxon>Pseudomonadota</taxon>
        <taxon>Gammaproteobacteria</taxon>
        <taxon>Enterobacterales</taxon>
        <taxon>Erwiniaceae</taxon>
        <taxon>Pantoea</taxon>
    </lineage>
</organism>
<evidence type="ECO:0000256" key="1">
    <source>
        <dbReference type="ARBA" id="ARBA00022908"/>
    </source>
</evidence>
<dbReference type="InterPro" id="IPR052925">
    <property type="entry name" value="Phage_Integrase-like_Recomb"/>
</dbReference>
<protein>
    <submittedName>
        <fullName evidence="7">Integrase</fullName>
    </submittedName>
</protein>
<keyword evidence="3" id="KW-0233">DNA recombination</keyword>
<dbReference type="PROSITE" id="PS51900">
    <property type="entry name" value="CB"/>
    <property type="match status" value="1"/>
</dbReference>
<dbReference type="InterPro" id="IPR010998">
    <property type="entry name" value="Integrase_recombinase_N"/>
</dbReference>
<dbReference type="Gene3D" id="1.10.443.10">
    <property type="entry name" value="Intergrase catalytic core"/>
    <property type="match status" value="1"/>
</dbReference>
<dbReference type="PANTHER" id="PTHR34605">
    <property type="entry name" value="PHAGE_INTEGRASE DOMAIN-CONTAINING PROTEIN"/>
    <property type="match status" value="1"/>
</dbReference>
<dbReference type="PROSITE" id="PS51898">
    <property type="entry name" value="TYR_RECOMBINASE"/>
    <property type="match status" value="1"/>
</dbReference>
<evidence type="ECO:0000259" key="5">
    <source>
        <dbReference type="PROSITE" id="PS51898"/>
    </source>
</evidence>
<evidence type="ECO:0000313" key="8">
    <source>
        <dbReference type="Proteomes" id="UP000193933"/>
    </source>
</evidence>
<evidence type="ECO:0000256" key="3">
    <source>
        <dbReference type="ARBA" id="ARBA00023172"/>
    </source>
</evidence>
<gene>
    <name evidence="7" type="ORF">HA41_11080</name>
</gene>
<dbReference type="EMBL" id="MLFN01000028">
    <property type="protein sequence ID" value="ORM52620.1"/>
    <property type="molecule type" value="Genomic_DNA"/>
</dbReference>
<dbReference type="SUPFAM" id="SSF56349">
    <property type="entry name" value="DNA breaking-rejoining enzymes"/>
    <property type="match status" value="1"/>
</dbReference>
<name>A0A1X1BVM7_9GAMM</name>
<dbReference type="Pfam" id="PF00589">
    <property type="entry name" value="Phage_integrase"/>
    <property type="match status" value="1"/>
</dbReference>
<dbReference type="OrthoDB" id="6263279at2"/>
<evidence type="ECO:0000256" key="2">
    <source>
        <dbReference type="ARBA" id="ARBA00023125"/>
    </source>
</evidence>
<dbReference type="InterPro" id="IPR013762">
    <property type="entry name" value="Integrase-like_cat_sf"/>
</dbReference>
<evidence type="ECO:0000259" key="6">
    <source>
        <dbReference type="PROSITE" id="PS51900"/>
    </source>
</evidence>